<protein>
    <submittedName>
        <fullName evidence="1">CCA-adding enzyme</fullName>
    </submittedName>
</protein>
<dbReference type="AlphaFoldDB" id="A0A0B0P344"/>
<accession>A0A0B0P344</accession>
<dbReference type="Proteomes" id="UP000032142">
    <property type="component" value="Unassembled WGS sequence"/>
</dbReference>
<keyword evidence="2" id="KW-1185">Reference proteome</keyword>
<reference evidence="2" key="1">
    <citation type="submission" date="2014-09" db="EMBL/GenBank/DDBJ databases">
        <authorList>
            <person name="Mudge J."/>
            <person name="Ramaraj T."/>
            <person name="Lindquist I.E."/>
            <person name="Bharti A.K."/>
            <person name="Sundararajan A."/>
            <person name="Cameron C.T."/>
            <person name="Woodward J.E."/>
            <person name="May G.D."/>
            <person name="Brubaker C."/>
            <person name="Broadhvest J."/>
            <person name="Wilkins T.A."/>
        </authorList>
    </citation>
    <scope>NUCLEOTIDE SEQUENCE</scope>
    <source>
        <strain evidence="2">cv. AKA8401</strain>
    </source>
</reference>
<gene>
    <name evidence="1" type="ORF">F383_08742</name>
</gene>
<sequence>MLMTIIVESDPKLHIWEIPNSTIEMKRVITISTVVKPTIWHSSKTNDLALFLSRIDRSKVEKAQNHQNKSK</sequence>
<proteinExistence type="predicted"/>
<evidence type="ECO:0000313" key="1">
    <source>
        <dbReference type="EMBL" id="KHG21158.1"/>
    </source>
</evidence>
<name>A0A0B0P344_GOSAR</name>
<organism evidence="1 2">
    <name type="scientific">Gossypium arboreum</name>
    <name type="common">Tree cotton</name>
    <name type="synonym">Gossypium nanking</name>
    <dbReference type="NCBI Taxonomy" id="29729"/>
    <lineage>
        <taxon>Eukaryota</taxon>
        <taxon>Viridiplantae</taxon>
        <taxon>Streptophyta</taxon>
        <taxon>Embryophyta</taxon>
        <taxon>Tracheophyta</taxon>
        <taxon>Spermatophyta</taxon>
        <taxon>Magnoliopsida</taxon>
        <taxon>eudicotyledons</taxon>
        <taxon>Gunneridae</taxon>
        <taxon>Pentapetalae</taxon>
        <taxon>rosids</taxon>
        <taxon>malvids</taxon>
        <taxon>Malvales</taxon>
        <taxon>Malvaceae</taxon>
        <taxon>Malvoideae</taxon>
        <taxon>Gossypium</taxon>
    </lineage>
</organism>
<evidence type="ECO:0000313" key="2">
    <source>
        <dbReference type="Proteomes" id="UP000032142"/>
    </source>
</evidence>
<dbReference type="EMBL" id="KN417715">
    <property type="protein sequence ID" value="KHG21158.1"/>
    <property type="molecule type" value="Genomic_DNA"/>
</dbReference>